<evidence type="ECO:0000256" key="14">
    <source>
        <dbReference type="ARBA" id="ARBA00038929"/>
    </source>
</evidence>
<keyword evidence="6" id="KW-0735">Signal-anchor</keyword>
<evidence type="ECO:0000256" key="12">
    <source>
        <dbReference type="ARBA" id="ARBA00036824"/>
    </source>
</evidence>
<keyword evidence="11" id="KW-0961">Cell wall biogenesis/degradation</keyword>
<comment type="caution">
    <text evidence="19">The sequence shown here is derived from an EMBL/GenBank/DDBJ whole genome shotgun (WGS) entry which is preliminary data.</text>
</comment>
<keyword evidence="7" id="KW-1133">Transmembrane helix</keyword>
<evidence type="ECO:0000259" key="18">
    <source>
        <dbReference type="Pfam" id="PF00150"/>
    </source>
</evidence>
<protein>
    <recommendedName>
        <fullName evidence="14">glucan 1,3-beta-glucosidase</fullName>
        <ecNumber evidence="14">3.2.1.58</ecNumber>
    </recommendedName>
    <alternativeName>
        <fullName evidence="15">Exo-1,3-beta-glucanase D</fullName>
    </alternativeName>
</protein>
<dbReference type="InterPro" id="IPR017853">
    <property type="entry name" value="GH"/>
</dbReference>
<evidence type="ECO:0000256" key="15">
    <source>
        <dbReference type="ARBA" id="ARBA00041260"/>
    </source>
</evidence>
<evidence type="ECO:0000256" key="10">
    <source>
        <dbReference type="ARBA" id="ARBA00023295"/>
    </source>
</evidence>
<comment type="similarity">
    <text evidence="2 16">Belongs to the glycosyl hydrolase 5 (cellulase A) family.</text>
</comment>
<reference evidence="19 20" key="1">
    <citation type="submission" date="2024-02" db="EMBL/GenBank/DDBJ databases">
        <title>Discinaceae phylogenomics.</title>
        <authorList>
            <person name="Dirks A.C."/>
            <person name="James T.Y."/>
        </authorList>
    </citation>
    <scope>NUCLEOTIDE SEQUENCE [LARGE SCALE GENOMIC DNA]</scope>
    <source>
        <strain evidence="19 20">ACD0624</strain>
    </source>
</reference>
<keyword evidence="9" id="KW-0325">Glycoprotein</keyword>
<evidence type="ECO:0000256" key="1">
    <source>
        <dbReference type="ARBA" id="ARBA00004401"/>
    </source>
</evidence>
<evidence type="ECO:0000256" key="16">
    <source>
        <dbReference type="RuleBase" id="RU361153"/>
    </source>
</evidence>
<organism evidence="19 20">
    <name type="scientific">Discina gigas</name>
    <dbReference type="NCBI Taxonomy" id="1032678"/>
    <lineage>
        <taxon>Eukaryota</taxon>
        <taxon>Fungi</taxon>
        <taxon>Dikarya</taxon>
        <taxon>Ascomycota</taxon>
        <taxon>Pezizomycotina</taxon>
        <taxon>Pezizomycetes</taxon>
        <taxon>Pezizales</taxon>
        <taxon>Discinaceae</taxon>
        <taxon>Discina</taxon>
    </lineage>
</organism>
<evidence type="ECO:0000256" key="17">
    <source>
        <dbReference type="SAM" id="SignalP"/>
    </source>
</evidence>
<evidence type="ECO:0000256" key="11">
    <source>
        <dbReference type="ARBA" id="ARBA00023316"/>
    </source>
</evidence>
<evidence type="ECO:0000313" key="20">
    <source>
        <dbReference type="Proteomes" id="UP001447188"/>
    </source>
</evidence>
<dbReference type="PANTHER" id="PTHR31297:SF34">
    <property type="entry name" value="GLUCAN 1,3-BETA-GLUCOSIDASE 2"/>
    <property type="match status" value="1"/>
</dbReference>
<evidence type="ECO:0000256" key="13">
    <source>
        <dbReference type="ARBA" id="ARBA00037126"/>
    </source>
</evidence>
<proteinExistence type="inferred from homology"/>
<dbReference type="InterPro" id="IPR001547">
    <property type="entry name" value="Glyco_hydro_5"/>
</dbReference>
<sequence length="397" mass="44866">MKFSTLVYGSALACLPAFVNAWLPAQGKIRGVNLGGQFVVEPWMMNDEWNQMGCGGQRSEFDCVLKLGQAGANAAFQKHWNSWITKNDITEIASLGLNTIRIPLGYWIYEAIVYSDSEHFPQGGFTYLERICGWAKDAGLYIILDLHGAPGAQQAKQPFTGQFAPTAGFYVGYQYERSYKWLEWITKIIHTNPNFGNVGAVEIVNEPSQDQGTAATMISQYYPTAFARIRAVESSLKITANNYIHIQMMNKKWGSGDPTQHLTNNYFAFYDDHHYVKYTQGITVSRAGYMQHSCTDSRSGNWPVITGEWSLSVADSAAWNSEFSLDASDAVAWYRKWWGAQFLSYEKNDGWVFWSWKVQKINGRNDWRWGYQQAVAAGVIPRNPLDAYKWGVCDGIS</sequence>
<dbReference type="Gene3D" id="3.20.20.80">
    <property type="entry name" value="Glycosidases"/>
    <property type="match status" value="1"/>
</dbReference>
<evidence type="ECO:0000256" key="5">
    <source>
        <dbReference type="ARBA" id="ARBA00022801"/>
    </source>
</evidence>
<feature type="chain" id="PRO_5045831122" description="glucan 1,3-beta-glucosidase" evidence="17">
    <location>
        <begin position="22"/>
        <end position="397"/>
    </location>
</feature>
<dbReference type="Proteomes" id="UP001447188">
    <property type="component" value="Unassembled WGS sequence"/>
</dbReference>
<evidence type="ECO:0000313" key="19">
    <source>
        <dbReference type="EMBL" id="KAL0632958.1"/>
    </source>
</evidence>
<evidence type="ECO:0000256" key="4">
    <source>
        <dbReference type="ARBA" id="ARBA00022692"/>
    </source>
</evidence>
<feature type="signal peptide" evidence="17">
    <location>
        <begin position="1"/>
        <end position="21"/>
    </location>
</feature>
<keyword evidence="5 16" id="KW-0378">Hydrolase</keyword>
<dbReference type="InterPro" id="IPR050386">
    <property type="entry name" value="Glycosyl_hydrolase_5"/>
</dbReference>
<accession>A0ABR3GAR5</accession>
<name>A0ABR3GAR5_9PEZI</name>
<comment type="subcellular location">
    <subcellularLocation>
        <location evidence="1">Cell membrane</location>
        <topology evidence="1">Single-pass type II membrane protein</topology>
    </subcellularLocation>
</comment>
<gene>
    <name evidence="19" type="ORF">Q9L58_008187</name>
</gene>
<evidence type="ECO:0000256" key="8">
    <source>
        <dbReference type="ARBA" id="ARBA00023136"/>
    </source>
</evidence>
<keyword evidence="8" id="KW-0472">Membrane</keyword>
<keyword evidence="4" id="KW-0812">Transmembrane</keyword>
<comment type="catalytic activity">
    <reaction evidence="12">
        <text>Successive hydrolysis of beta-D-glucose units from the non-reducing ends of (1-&gt;3)-beta-D-glucans, releasing alpha-glucose.</text>
        <dbReference type="EC" id="3.2.1.58"/>
    </reaction>
</comment>
<evidence type="ECO:0000256" key="9">
    <source>
        <dbReference type="ARBA" id="ARBA00023180"/>
    </source>
</evidence>
<dbReference type="SUPFAM" id="SSF51445">
    <property type="entry name" value="(Trans)glycosidases"/>
    <property type="match status" value="1"/>
</dbReference>
<dbReference type="EC" id="3.2.1.58" evidence="14"/>
<keyword evidence="3" id="KW-1003">Cell membrane</keyword>
<dbReference type="Pfam" id="PF00150">
    <property type="entry name" value="Cellulase"/>
    <property type="match status" value="1"/>
</dbReference>
<keyword evidence="20" id="KW-1185">Reference proteome</keyword>
<dbReference type="PANTHER" id="PTHR31297">
    <property type="entry name" value="GLUCAN ENDO-1,6-BETA-GLUCOSIDASE B"/>
    <property type="match status" value="1"/>
</dbReference>
<dbReference type="EMBL" id="JBBBZM010000143">
    <property type="protein sequence ID" value="KAL0632958.1"/>
    <property type="molecule type" value="Genomic_DNA"/>
</dbReference>
<keyword evidence="17" id="KW-0732">Signal</keyword>
<evidence type="ECO:0000256" key="7">
    <source>
        <dbReference type="ARBA" id="ARBA00022989"/>
    </source>
</evidence>
<evidence type="ECO:0000256" key="3">
    <source>
        <dbReference type="ARBA" id="ARBA00022475"/>
    </source>
</evidence>
<evidence type="ECO:0000256" key="6">
    <source>
        <dbReference type="ARBA" id="ARBA00022968"/>
    </source>
</evidence>
<comment type="function">
    <text evidence="13">Glucosidase involved in the degradation of cellulosic biomass. Active on lichenan.</text>
</comment>
<keyword evidence="10 16" id="KW-0326">Glycosidase</keyword>
<feature type="domain" description="Glycoside hydrolase family 5" evidence="18">
    <location>
        <begin position="75"/>
        <end position="358"/>
    </location>
</feature>
<evidence type="ECO:0000256" key="2">
    <source>
        <dbReference type="ARBA" id="ARBA00005641"/>
    </source>
</evidence>